<keyword evidence="2" id="KW-1185">Reference proteome</keyword>
<accession>A0ABW4DCA3</accession>
<evidence type="ECO:0000313" key="1">
    <source>
        <dbReference type="EMBL" id="MFD1461618.1"/>
    </source>
</evidence>
<sequence length="68" mass="7862">MPTIKELEIKTGRSVTDIKAGLLALEQDNYIAWADKSTLRDIIIIEGWDRDQKVIMPMGDANRYFTEY</sequence>
<organism evidence="1 2">
    <name type="scientific">Paenibacillus farraposensis</name>
    <dbReference type="NCBI Taxonomy" id="2807095"/>
    <lineage>
        <taxon>Bacteria</taxon>
        <taxon>Bacillati</taxon>
        <taxon>Bacillota</taxon>
        <taxon>Bacilli</taxon>
        <taxon>Bacillales</taxon>
        <taxon>Paenibacillaceae</taxon>
        <taxon>Paenibacillus</taxon>
    </lineage>
</organism>
<dbReference type="Proteomes" id="UP001597340">
    <property type="component" value="Unassembled WGS sequence"/>
</dbReference>
<gene>
    <name evidence="1" type="ORF">ACFQ5D_09335</name>
</gene>
<comment type="caution">
    <text evidence="1">The sequence shown here is derived from an EMBL/GenBank/DDBJ whole genome shotgun (WGS) entry which is preliminary data.</text>
</comment>
<evidence type="ECO:0000313" key="2">
    <source>
        <dbReference type="Proteomes" id="UP001597340"/>
    </source>
</evidence>
<protein>
    <submittedName>
        <fullName evidence="1">Uncharacterized protein</fullName>
    </submittedName>
</protein>
<proteinExistence type="predicted"/>
<name>A0ABW4DCA3_9BACL</name>
<dbReference type="EMBL" id="JBHTNZ010000009">
    <property type="protein sequence ID" value="MFD1461618.1"/>
    <property type="molecule type" value="Genomic_DNA"/>
</dbReference>
<reference evidence="2" key="1">
    <citation type="journal article" date="2019" name="Int. J. Syst. Evol. Microbiol.">
        <title>The Global Catalogue of Microorganisms (GCM) 10K type strain sequencing project: providing services to taxonomists for standard genome sequencing and annotation.</title>
        <authorList>
            <consortium name="The Broad Institute Genomics Platform"/>
            <consortium name="The Broad Institute Genome Sequencing Center for Infectious Disease"/>
            <person name="Wu L."/>
            <person name="Ma J."/>
        </authorList>
    </citation>
    <scope>NUCLEOTIDE SEQUENCE [LARGE SCALE GENOMIC DNA]</scope>
    <source>
        <strain evidence="2">CCM 9147</strain>
    </source>
</reference>